<dbReference type="EMBL" id="MU001495">
    <property type="protein sequence ID" value="KAF2448603.1"/>
    <property type="molecule type" value="Genomic_DNA"/>
</dbReference>
<dbReference type="AlphaFoldDB" id="A0A9P4PSL9"/>
<reference evidence="2" key="1">
    <citation type="journal article" date="2020" name="Stud. Mycol.">
        <title>101 Dothideomycetes genomes: a test case for predicting lifestyles and emergence of pathogens.</title>
        <authorList>
            <person name="Haridas S."/>
            <person name="Albert R."/>
            <person name="Binder M."/>
            <person name="Bloem J."/>
            <person name="Labutti K."/>
            <person name="Salamov A."/>
            <person name="Andreopoulos B."/>
            <person name="Baker S."/>
            <person name="Barry K."/>
            <person name="Bills G."/>
            <person name="Bluhm B."/>
            <person name="Cannon C."/>
            <person name="Castanera R."/>
            <person name="Culley D."/>
            <person name="Daum C."/>
            <person name="Ezra D."/>
            <person name="Gonzalez J."/>
            <person name="Henrissat B."/>
            <person name="Kuo A."/>
            <person name="Liang C."/>
            <person name="Lipzen A."/>
            <person name="Lutzoni F."/>
            <person name="Magnuson J."/>
            <person name="Mondo S."/>
            <person name="Nolan M."/>
            <person name="Ohm R."/>
            <person name="Pangilinan J."/>
            <person name="Park H.-J."/>
            <person name="Ramirez L."/>
            <person name="Alfaro M."/>
            <person name="Sun H."/>
            <person name="Tritt A."/>
            <person name="Yoshinaga Y."/>
            <person name="Zwiers L.-H."/>
            <person name="Turgeon B."/>
            <person name="Goodwin S."/>
            <person name="Spatafora J."/>
            <person name="Crous P."/>
            <person name="Grigoriev I."/>
        </authorList>
    </citation>
    <scope>NUCLEOTIDE SEQUENCE</scope>
    <source>
        <strain evidence="2">CBS 690.94</strain>
    </source>
</reference>
<protein>
    <recommendedName>
        <fullName evidence="4">Tat pathway signal sequence</fullName>
    </recommendedName>
</protein>
<keyword evidence="3" id="KW-1185">Reference proteome</keyword>
<dbReference type="Pfam" id="PF11807">
    <property type="entry name" value="UstYa"/>
    <property type="match status" value="1"/>
</dbReference>
<evidence type="ECO:0000313" key="3">
    <source>
        <dbReference type="Proteomes" id="UP000799764"/>
    </source>
</evidence>
<dbReference type="PANTHER" id="PTHR33365:SF14">
    <property type="entry name" value="TAT PATHWAY SIGNAL SEQUENCE"/>
    <property type="match status" value="1"/>
</dbReference>
<dbReference type="OrthoDB" id="3687641at2759"/>
<name>A0A9P4PSL9_9PLEO</name>
<evidence type="ECO:0000313" key="2">
    <source>
        <dbReference type="EMBL" id="KAF2448603.1"/>
    </source>
</evidence>
<dbReference type="PANTHER" id="PTHR33365">
    <property type="entry name" value="YALI0B05434P"/>
    <property type="match status" value="1"/>
</dbReference>
<dbReference type="InterPro" id="IPR021765">
    <property type="entry name" value="UstYa-like"/>
</dbReference>
<evidence type="ECO:0008006" key="4">
    <source>
        <dbReference type="Google" id="ProtNLM"/>
    </source>
</evidence>
<dbReference type="GO" id="GO:0043386">
    <property type="term" value="P:mycotoxin biosynthetic process"/>
    <property type="evidence" value="ECO:0007669"/>
    <property type="project" value="InterPro"/>
</dbReference>
<proteinExistence type="inferred from homology"/>
<comment type="caution">
    <text evidence="2">The sequence shown here is derived from an EMBL/GenBank/DDBJ whole genome shotgun (WGS) entry which is preliminary data.</text>
</comment>
<accession>A0A9P4PSL9</accession>
<sequence>MKIANESPLRGIATNSSIKLQGICNTLIVKGVFIVRNNDPLFPLLSLHDDSVDERTTFLDEEKHKRSADNRGISPRAIKLLTVCNAVWFIATLSLYTSSWVAHVINRGPNPILRQLHSYSPLLDAIHLPLEVKTVNGTLYPNHHPSVARGPPNAEKDAIWNEWEITRVFAITADQIRGLGKDPTTATKLEDEIYGLGDDAYASTFDIYHQLHCLNMLRKLVYPEYYPTARMQFPHAQDPKVMFEIHMDHCIDMLMQTIQCSGNLNLITMHWVNEEAFPFPDMSINKQCVANFDALTQWRREHQVDPVKYVKMKKPKDVKQLPEADMWYKYFRPDKVNPNHVNGANPDKDFNL</sequence>
<evidence type="ECO:0000256" key="1">
    <source>
        <dbReference type="ARBA" id="ARBA00035112"/>
    </source>
</evidence>
<gene>
    <name evidence="2" type="ORF">P171DRAFT_518096</name>
</gene>
<dbReference type="Proteomes" id="UP000799764">
    <property type="component" value="Unassembled WGS sequence"/>
</dbReference>
<comment type="similarity">
    <text evidence="1">Belongs to the ustYa family.</text>
</comment>
<organism evidence="2 3">
    <name type="scientific">Karstenula rhodostoma CBS 690.94</name>
    <dbReference type="NCBI Taxonomy" id="1392251"/>
    <lineage>
        <taxon>Eukaryota</taxon>
        <taxon>Fungi</taxon>
        <taxon>Dikarya</taxon>
        <taxon>Ascomycota</taxon>
        <taxon>Pezizomycotina</taxon>
        <taxon>Dothideomycetes</taxon>
        <taxon>Pleosporomycetidae</taxon>
        <taxon>Pleosporales</taxon>
        <taxon>Massarineae</taxon>
        <taxon>Didymosphaeriaceae</taxon>
        <taxon>Karstenula</taxon>
    </lineage>
</organism>